<evidence type="ECO:0000313" key="2">
    <source>
        <dbReference type="Proteomes" id="UP001595859"/>
    </source>
</evidence>
<name>A0ABV9S104_9PSEU</name>
<comment type="caution">
    <text evidence="1">The sequence shown here is derived from an EMBL/GenBank/DDBJ whole genome shotgun (WGS) entry which is preliminary data.</text>
</comment>
<evidence type="ECO:0000313" key="1">
    <source>
        <dbReference type="EMBL" id="MFC4855322.1"/>
    </source>
</evidence>
<evidence type="ECO:0008006" key="3">
    <source>
        <dbReference type="Google" id="ProtNLM"/>
    </source>
</evidence>
<dbReference type="Proteomes" id="UP001595859">
    <property type="component" value="Unassembled WGS sequence"/>
</dbReference>
<accession>A0ABV9S104</accession>
<proteinExistence type="predicted"/>
<keyword evidence="2" id="KW-1185">Reference proteome</keyword>
<organism evidence="1 2">
    <name type="scientific">Actinophytocola glycyrrhizae</name>
    <dbReference type="NCBI Taxonomy" id="2044873"/>
    <lineage>
        <taxon>Bacteria</taxon>
        <taxon>Bacillati</taxon>
        <taxon>Actinomycetota</taxon>
        <taxon>Actinomycetes</taxon>
        <taxon>Pseudonocardiales</taxon>
        <taxon>Pseudonocardiaceae</taxon>
    </lineage>
</organism>
<sequence length="334" mass="33856">MNETNDRLRRGVTAVASLAVVAAGVSVPAVVAPAAAMGPVRGACEWTPDVLALPDNAFHGRVTSGAGAWLAGVAGADGPNEAVRWRDGVLEPLGAAFGLDTEVAAVNADGVVAGTVTSPEGERHAVRHRGGRFEWLPESGGSSTALDVNARGDVVGHDGARLVVWPVAGPPRFLDVPPGEAPYGRAAIDDDGLVAARTGHIAAGALRWRGHAWTPDGTRVRLPDGDVRDLRRGQVVGATGDPGGVTTAAVWDADRAPRPYLGGAAAVAVNDAGLVVGTGEDGAPLLWDGVLPVPLPAPPRHTLGEVTAVNAAEAGGVVHPVAGDGGVPVRWRCR</sequence>
<protein>
    <recommendedName>
        <fullName evidence="3">HAF family extracellular repeat protein</fullName>
    </recommendedName>
</protein>
<dbReference type="RefSeq" id="WP_378057271.1">
    <property type="nucleotide sequence ID" value="NZ_JBHSIS010000007.1"/>
</dbReference>
<dbReference type="EMBL" id="JBHSIS010000007">
    <property type="protein sequence ID" value="MFC4855322.1"/>
    <property type="molecule type" value="Genomic_DNA"/>
</dbReference>
<reference evidence="2" key="1">
    <citation type="journal article" date="2019" name="Int. J. Syst. Evol. Microbiol.">
        <title>The Global Catalogue of Microorganisms (GCM) 10K type strain sequencing project: providing services to taxonomists for standard genome sequencing and annotation.</title>
        <authorList>
            <consortium name="The Broad Institute Genomics Platform"/>
            <consortium name="The Broad Institute Genome Sequencing Center for Infectious Disease"/>
            <person name="Wu L."/>
            <person name="Ma J."/>
        </authorList>
    </citation>
    <scope>NUCLEOTIDE SEQUENCE [LARGE SCALE GENOMIC DNA]</scope>
    <source>
        <strain evidence="2">ZS-22-S1</strain>
    </source>
</reference>
<gene>
    <name evidence="1" type="ORF">ACFPCV_17575</name>
</gene>